<dbReference type="PRINTS" id="PR00344">
    <property type="entry name" value="BCTRLSENSOR"/>
</dbReference>
<dbReference type="Pfam" id="PF00672">
    <property type="entry name" value="HAMP"/>
    <property type="match status" value="1"/>
</dbReference>
<evidence type="ECO:0000256" key="8">
    <source>
        <dbReference type="ARBA" id="ARBA00022989"/>
    </source>
</evidence>
<dbReference type="InterPro" id="IPR004358">
    <property type="entry name" value="Sig_transdc_His_kin-like_C"/>
</dbReference>
<comment type="subcellular location">
    <subcellularLocation>
        <location evidence="2">Cell membrane</location>
    </subcellularLocation>
</comment>
<feature type="domain" description="Histidine kinase" evidence="12">
    <location>
        <begin position="251"/>
        <end position="456"/>
    </location>
</feature>
<dbReference type="Proteomes" id="UP000017048">
    <property type="component" value="Unassembled WGS sequence"/>
</dbReference>
<keyword evidence="6 11" id="KW-0812">Transmembrane</keyword>
<reference evidence="14 15" key="1">
    <citation type="journal article" date="2014" name="BMC Genomics">
        <title>Genome based analysis of type-I polyketide synthase and nonribosomal peptide synthetase gene clusters in seven strains of five representative Nocardia species.</title>
        <authorList>
            <person name="Komaki H."/>
            <person name="Ichikawa N."/>
            <person name="Hosoyama A."/>
            <person name="Takahashi-Nakaguchi A."/>
            <person name="Matsuzawa T."/>
            <person name="Suzuki K."/>
            <person name="Fujita N."/>
            <person name="Gonoi T."/>
        </authorList>
    </citation>
    <scope>NUCLEOTIDE SEQUENCE [LARGE SCALE GENOMIC DNA]</scope>
    <source>
        <strain evidence="14 15">NBRC 15531</strain>
    </source>
</reference>
<accession>U5EKR2</accession>
<keyword evidence="8 11" id="KW-1133">Transmembrane helix</keyword>
<dbReference type="PROSITE" id="PS50885">
    <property type="entry name" value="HAMP"/>
    <property type="match status" value="1"/>
</dbReference>
<dbReference type="Gene3D" id="1.10.287.130">
    <property type="match status" value="1"/>
</dbReference>
<evidence type="ECO:0000256" key="4">
    <source>
        <dbReference type="ARBA" id="ARBA00022553"/>
    </source>
</evidence>
<dbReference type="InterPro" id="IPR050428">
    <property type="entry name" value="TCS_sensor_his_kinase"/>
</dbReference>
<dbReference type="Pfam" id="PF02518">
    <property type="entry name" value="HATPase_c"/>
    <property type="match status" value="1"/>
</dbReference>
<dbReference type="InterPro" id="IPR036097">
    <property type="entry name" value="HisK_dim/P_sf"/>
</dbReference>
<dbReference type="CDD" id="cd06225">
    <property type="entry name" value="HAMP"/>
    <property type="match status" value="1"/>
</dbReference>
<dbReference type="GO" id="GO:0000155">
    <property type="term" value="F:phosphorelay sensor kinase activity"/>
    <property type="evidence" value="ECO:0007669"/>
    <property type="project" value="InterPro"/>
</dbReference>
<evidence type="ECO:0000313" key="15">
    <source>
        <dbReference type="Proteomes" id="UP000017048"/>
    </source>
</evidence>
<dbReference type="PANTHER" id="PTHR45436">
    <property type="entry name" value="SENSOR HISTIDINE KINASE YKOH"/>
    <property type="match status" value="1"/>
</dbReference>
<dbReference type="Gene3D" id="3.30.565.10">
    <property type="entry name" value="Histidine kinase-like ATPase, C-terminal domain"/>
    <property type="match status" value="1"/>
</dbReference>
<name>U5EKR2_NOCAS</name>
<organism evidence="14 15">
    <name type="scientific">Nocardia asteroides NBRC 15531</name>
    <dbReference type="NCBI Taxonomy" id="1110697"/>
    <lineage>
        <taxon>Bacteria</taxon>
        <taxon>Bacillati</taxon>
        <taxon>Actinomycetota</taxon>
        <taxon>Actinomycetes</taxon>
        <taxon>Mycobacteriales</taxon>
        <taxon>Nocardiaceae</taxon>
        <taxon>Nocardia</taxon>
    </lineage>
</organism>
<dbReference type="PROSITE" id="PS50109">
    <property type="entry name" value="HIS_KIN"/>
    <property type="match status" value="1"/>
</dbReference>
<dbReference type="EC" id="2.7.13.3" evidence="3"/>
<dbReference type="InterPro" id="IPR036890">
    <property type="entry name" value="HATPase_C_sf"/>
</dbReference>
<dbReference type="STRING" id="1824.SAMN05444423_11452"/>
<evidence type="ECO:0000256" key="5">
    <source>
        <dbReference type="ARBA" id="ARBA00022679"/>
    </source>
</evidence>
<dbReference type="SUPFAM" id="SSF158472">
    <property type="entry name" value="HAMP domain-like"/>
    <property type="match status" value="1"/>
</dbReference>
<evidence type="ECO:0000256" key="10">
    <source>
        <dbReference type="ARBA" id="ARBA00023136"/>
    </source>
</evidence>
<keyword evidence="4" id="KW-0597">Phosphoprotein</keyword>
<feature type="transmembrane region" description="Helical" evidence="11">
    <location>
        <begin position="21"/>
        <end position="43"/>
    </location>
</feature>
<keyword evidence="15" id="KW-1185">Reference proteome</keyword>
<gene>
    <name evidence="14" type="ORF">NCAST_34_00500</name>
</gene>
<dbReference type="SMART" id="SM00304">
    <property type="entry name" value="HAMP"/>
    <property type="match status" value="1"/>
</dbReference>
<dbReference type="InterPro" id="IPR005467">
    <property type="entry name" value="His_kinase_dom"/>
</dbReference>
<evidence type="ECO:0000256" key="1">
    <source>
        <dbReference type="ARBA" id="ARBA00000085"/>
    </source>
</evidence>
<evidence type="ECO:0000313" key="14">
    <source>
        <dbReference type="EMBL" id="GAD86923.1"/>
    </source>
</evidence>
<evidence type="ECO:0000256" key="3">
    <source>
        <dbReference type="ARBA" id="ARBA00012438"/>
    </source>
</evidence>
<dbReference type="eggNOG" id="COG2205">
    <property type="taxonomic scope" value="Bacteria"/>
</dbReference>
<dbReference type="InterPro" id="IPR003660">
    <property type="entry name" value="HAMP_dom"/>
</dbReference>
<dbReference type="SUPFAM" id="SSF55874">
    <property type="entry name" value="ATPase domain of HSP90 chaperone/DNA topoisomerase II/histidine kinase"/>
    <property type="match status" value="1"/>
</dbReference>
<dbReference type="InterPro" id="IPR003594">
    <property type="entry name" value="HATPase_dom"/>
</dbReference>
<evidence type="ECO:0000256" key="6">
    <source>
        <dbReference type="ARBA" id="ARBA00022692"/>
    </source>
</evidence>
<dbReference type="SUPFAM" id="SSF47384">
    <property type="entry name" value="Homodimeric domain of signal transducing histidine kinase"/>
    <property type="match status" value="1"/>
</dbReference>
<evidence type="ECO:0000256" key="11">
    <source>
        <dbReference type="SAM" id="Phobius"/>
    </source>
</evidence>
<feature type="domain" description="HAMP" evidence="13">
    <location>
        <begin position="191"/>
        <end position="243"/>
    </location>
</feature>
<keyword evidence="10 11" id="KW-0472">Membrane</keyword>
<evidence type="ECO:0000256" key="2">
    <source>
        <dbReference type="ARBA" id="ARBA00004236"/>
    </source>
</evidence>
<evidence type="ECO:0000259" key="12">
    <source>
        <dbReference type="PROSITE" id="PS50109"/>
    </source>
</evidence>
<dbReference type="RefSeq" id="WP_019045526.1">
    <property type="nucleotide sequence ID" value="NZ_BAFO02000034.1"/>
</dbReference>
<keyword evidence="7 14" id="KW-0418">Kinase</keyword>
<dbReference type="Pfam" id="PF00512">
    <property type="entry name" value="HisKA"/>
    <property type="match status" value="1"/>
</dbReference>
<dbReference type="SMART" id="SM00387">
    <property type="entry name" value="HATPase_c"/>
    <property type="match status" value="1"/>
</dbReference>
<dbReference type="AlphaFoldDB" id="U5EKR2"/>
<proteinExistence type="predicted"/>
<dbReference type="Gene3D" id="6.10.340.10">
    <property type="match status" value="1"/>
</dbReference>
<dbReference type="GO" id="GO:0005886">
    <property type="term" value="C:plasma membrane"/>
    <property type="evidence" value="ECO:0007669"/>
    <property type="project" value="UniProtKB-SubCell"/>
</dbReference>
<comment type="caution">
    <text evidence="14">The sequence shown here is derived from an EMBL/GenBank/DDBJ whole genome shotgun (WGS) entry which is preliminary data.</text>
</comment>
<protein>
    <recommendedName>
        <fullName evidence="3">histidine kinase</fullName>
        <ecNumber evidence="3">2.7.13.3</ecNumber>
    </recommendedName>
</protein>
<feature type="transmembrane region" description="Helical" evidence="11">
    <location>
        <begin position="166"/>
        <end position="190"/>
    </location>
</feature>
<evidence type="ECO:0000256" key="7">
    <source>
        <dbReference type="ARBA" id="ARBA00022777"/>
    </source>
</evidence>
<keyword evidence="9" id="KW-0902">Two-component regulatory system</keyword>
<dbReference type="GeneID" id="91515646"/>
<dbReference type="PANTHER" id="PTHR45436:SF5">
    <property type="entry name" value="SENSOR HISTIDINE KINASE TRCS"/>
    <property type="match status" value="1"/>
</dbReference>
<dbReference type="EMBL" id="BAFO02000034">
    <property type="protein sequence ID" value="GAD86923.1"/>
    <property type="molecule type" value="Genomic_DNA"/>
</dbReference>
<evidence type="ECO:0000259" key="13">
    <source>
        <dbReference type="PROSITE" id="PS50885"/>
    </source>
</evidence>
<evidence type="ECO:0000256" key="9">
    <source>
        <dbReference type="ARBA" id="ARBA00023012"/>
    </source>
</evidence>
<comment type="catalytic activity">
    <reaction evidence="1">
        <text>ATP + protein L-histidine = ADP + protein N-phospho-L-histidine.</text>
        <dbReference type="EC" id="2.7.13.3"/>
    </reaction>
</comment>
<dbReference type="SMART" id="SM00388">
    <property type="entry name" value="HisKA"/>
    <property type="match status" value="1"/>
</dbReference>
<dbReference type="InterPro" id="IPR003661">
    <property type="entry name" value="HisK_dim/P_dom"/>
</dbReference>
<sequence>MPGPDRRPRLPARFRGLRGRVMTAFVLGASVVAVVLAASVYGISTRYMEAQRVRTVDRAVAVHAELLRLRLDDPAVTSAQALDALHLPTGYIAVLHRDSRWTAVGVDDGFVPLAPPAIDPTAALPSTATRVRLGDQPYLRVWTTVDDGTVLYEFAPLRELEATLRLLRTILFACALLAVAVAAISGAWAAQRTLSPLRQVARTAARISAGEQDLRLPGDDDPDLSTMVDAFNAMVDSLHRRIEREHRLVSDLSHELRTPLTTLTTTATVLAGHSDELSERPRAALGLLVEETAYLRGLLDDMLALARAEAGIHRSEPAPLSLAELLTHLLRGRGAAPELLDIGDPGMVRGRRMELERALVNLLANADRHGGGLAGVRVERDGAEVRVLVDDAGPGVAPADRERIFDRFVTAAPATAGTGIGLALVAETVAGHGGTLRCVDRPGGGARFVLTVPSLHTEGAAAGAGDQPMLKG</sequence>
<dbReference type="OrthoDB" id="5242752at2"/>
<keyword evidence="5" id="KW-0808">Transferase</keyword>